<evidence type="ECO:0000256" key="1">
    <source>
        <dbReference type="ARBA" id="ARBA00022676"/>
    </source>
</evidence>
<dbReference type="GO" id="GO:0016757">
    <property type="term" value="F:glycosyltransferase activity"/>
    <property type="evidence" value="ECO:0007669"/>
    <property type="project" value="UniProtKB-KW"/>
</dbReference>
<dbReference type="AlphaFoldDB" id="A0A7T7M9W9"/>
<sequence>MSDEQSTPAPVPSEHPGPRQPFDDGATSAESPDREELTWELFGTAERELSAQIVRSGWMPDLIIAIARGGLIPAGAIGYAIGIKAMGAMNVEFYTGVGQTLEEPVILPPLMDASELPGKKVLVVDDVADSGKTLKLVMEMLTSQGLDVGGEVVRVDARSAVIYRKPRSVFEPDYCWRVTDRWINFPWSVLPVITPESLDGEADQEATDLLDGVAGA</sequence>
<dbReference type="PANTHER" id="PTHR43363:SF1">
    <property type="entry name" value="HYPOXANTHINE-GUANINE PHOSPHORIBOSYLTRANSFERASE"/>
    <property type="match status" value="1"/>
</dbReference>
<keyword evidence="1 5" id="KW-0328">Glycosyltransferase</keyword>
<dbReference type="Proteomes" id="UP000595895">
    <property type="component" value="Chromosome"/>
</dbReference>
<accession>A0A7T7M9W9</accession>
<dbReference type="PANTHER" id="PTHR43363">
    <property type="entry name" value="HYPOXANTHINE PHOSPHORIBOSYLTRANSFERASE"/>
    <property type="match status" value="1"/>
</dbReference>
<protein>
    <submittedName>
        <fullName evidence="5">Phosphoribosyltransferase</fullName>
    </submittedName>
</protein>
<proteinExistence type="predicted"/>
<keyword evidence="6" id="KW-1185">Reference proteome</keyword>
<dbReference type="EMBL" id="CP066802">
    <property type="protein sequence ID" value="QQM67369.1"/>
    <property type="molecule type" value="Genomic_DNA"/>
</dbReference>
<gene>
    <name evidence="5" type="ORF">JG540_00165</name>
</gene>
<evidence type="ECO:0000256" key="3">
    <source>
        <dbReference type="SAM" id="MobiDB-lite"/>
    </source>
</evidence>
<feature type="domain" description="Phosphoribosyltransferase" evidence="4">
    <location>
        <begin position="42"/>
        <end position="189"/>
    </location>
</feature>
<dbReference type="InterPro" id="IPR029057">
    <property type="entry name" value="PRTase-like"/>
</dbReference>
<reference evidence="5 6" key="1">
    <citation type="submission" date="2020-12" db="EMBL/GenBank/DDBJ databases">
        <authorList>
            <person name="Zhou J."/>
        </authorList>
    </citation>
    <scope>NUCLEOTIDE SEQUENCE [LARGE SCALE GENOMIC DNA]</scope>
    <source>
        <strain evidence="5 6">CCUG 61299</strain>
    </source>
</reference>
<dbReference type="Pfam" id="PF00156">
    <property type="entry name" value="Pribosyltran"/>
    <property type="match status" value="1"/>
</dbReference>
<dbReference type="CDD" id="cd06223">
    <property type="entry name" value="PRTases_typeI"/>
    <property type="match status" value="1"/>
</dbReference>
<keyword evidence="2 5" id="KW-0808">Transferase</keyword>
<organism evidence="5 6">
    <name type="scientific">Actinomyces weissii</name>
    <dbReference type="NCBI Taxonomy" id="675090"/>
    <lineage>
        <taxon>Bacteria</taxon>
        <taxon>Bacillati</taxon>
        <taxon>Actinomycetota</taxon>
        <taxon>Actinomycetes</taxon>
        <taxon>Actinomycetales</taxon>
        <taxon>Actinomycetaceae</taxon>
        <taxon>Actinomyces</taxon>
    </lineage>
</organism>
<name>A0A7T7M9W9_9ACTO</name>
<evidence type="ECO:0000256" key="2">
    <source>
        <dbReference type="ARBA" id="ARBA00022679"/>
    </source>
</evidence>
<evidence type="ECO:0000313" key="6">
    <source>
        <dbReference type="Proteomes" id="UP000595895"/>
    </source>
</evidence>
<dbReference type="KEGG" id="awe:JG540_00165"/>
<dbReference type="Gene3D" id="3.40.50.2020">
    <property type="match status" value="1"/>
</dbReference>
<dbReference type="RefSeq" id="WP_200275900.1">
    <property type="nucleotide sequence ID" value="NZ_CP066802.1"/>
</dbReference>
<evidence type="ECO:0000313" key="5">
    <source>
        <dbReference type="EMBL" id="QQM67369.1"/>
    </source>
</evidence>
<dbReference type="SUPFAM" id="SSF53271">
    <property type="entry name" value="PRTase-like"/>
    <property type="match status" value="1"/>
</dbReference>
<feature type="region of interest" description="Disordered" evidence="3">
    <location>
        <begin position="1"/>
        <end position="35"/>
    </location>
</feature>
<feature type="compositionally biased region" description="Pro residues" evidence="3">
    <location>
        <begin position="9"/>
        <end position="19"/>
    </location>
</feature>
<evidence type="ECO:0000259" key="4">
    <source>
        <dbReference type="Pfam" id="PF00156"/>
    </source>
</evidence>
<dbReference type="InterPro" id="IPR000836">
    <property type="entry name" value="PRTase_dom"/>
</dbReference>